<accession>A0A2T3ZAN7</accession>
<evidence type="ECO:0000256" key="2">
    <source>
        <dbReference type="ARBA" id="ARBA00022833"/>
    </source>
</evidence>
<dbReference type="EMBL" id="KZ679261">
    <property type="protein sequence ID" value="PTB41879.1"/>
    <property type="molecule type" value="Genomic_DNA"/>
</dbReference>
<gene>
    <name evidence="4" type="ORF">M441DRAFT_138571</name>
</gene>
<evidence type="ECO:0000256" key="3">
    <source>
        <dbReference type="ARBA" id="ARBA00023002"/>
    </source>
</evidence>
<dbReference type="Gene3D" id="3.40.50.720">
    <property type="entry name" value="NAD(P)-binding Rossmann-like Domain"/>
    <property type="match status" value="1"/>
</dbReference>
<dbReference type="Proteomes" id="UP000240493">
    <property type="component" value="Unassembled WGS sequence"/>
</dbReference>
<dbReference type="PANTHER" id="PTHR42683">
    <property type="entry name" value="ALDEHYDE REDUCTASE"/>
    <property type="match status" value="1"/>
</dbReference>
<keyword evidence="5" id="KW-1185">Reference proteome</keyword>
<evidence type="ECO:0000313" key="5">
    <source>
        <dbReference type="Proteomes" id="UP000240493"/>
    </source>
</evidence>
<evidence type="ECO:0000256" key="1">
    <source>
        <dbReference type="ARBA" id="ARBA00022723"/>
    </source>
</evidence>
<dbReference type="GO" id="GO:0016616">
    <property type="term" value="F:oxidoreductase activity, acting on the CH-OH group of donors, NAD or NADP as acceptor"/>
    <property type="evidence" value="ECO:0007669"/>
    <property type="project" value="InterPro"/>
</dbReference>
<reference evidence="4 5" key="1">
    <citation type="submission" date="2016-07" db="EMBL/GenBank/DDBJ databases">
        <title>Multiple horizontal gene transfer events from other fungi enriched the ability of initially mycotrophic Trichoderma (Ascomycota) to feed on dead plant biomass.</title>
        <authorList>
            <consortium name="DOE Joint Genome Institute"/>
            <person name="Aerts A."/>
            <person name="Atanasova L."/>
            <person name="Chenthamara K."/>
            <person name="Zhang J."/>
            <person name="Grujic M."/>
            <person name="Henrissat B."/>
            <person name="Kuo A."/>
            <person name="Salamov A."/>
            <person name="Lipzen A."/>
            <person name="Labutti K."/>
            <person name="Barry K."/>
            <person name="Miao Y."/>
            <person name="Rahimi M.J."/>
            <person name="Shen Q."/>
            <person name="Grigoriev I.V."/>
            <person name="Kubicek C.P."/>
            <person name="Druzhinina I.S."/>
        </authorList>
    </citation>
    <scope>NUCLEOTIDE SEQUENCE [LARGE SCALE GENOMIC DNA]</scope>
    <source>
        <strain evidence="4 5">CBS 433.97</strain>
    </source>
</reference>
<dbReference type="GO" id="GO:0046872">
    <property type="term" value="F:metal ion binding"/>
    <property type="evidence" value="ECO:0007669"/>
    <property type="project" value="UniProtKB-KW"/>
</dbReference>
<dbReference type="OrthoDB" id="1879366at2759"/>
<evidence type="ECO:0008006" key="6">
    <source>
        <dbReference type="Google" id="ProtNLM"/>
    </source>
</evidence>
<proteinExistence type="predicted"/>
<dbReference type="AlphaFoldDB" id="A0A2T3ZAN7"/>
<keyword evidence="3" id="KW-0560">Oxidoreductase</keyword>
<protein>
    <recommendedName>
        <fullName evidence="6">Alcohol dehydrogenase-like C-terminal domain-containing protein</fullName>
    </recommendedName>
</protein>
<dbReference type="SUPFAM" id="SSF51735">
    <property type="entry name" value="NAD(P)-binding Rossmann-fold domains"/>
    <property type="match status" value="1"/>
</dbReference>
<evidence type="ECO:0000313" key="4">
    <source>
        <dbReference type="EMBL" id="PTB41879.1"/>
    </source>
</evidence>
<sequence>MALGHEGSGVVKQVAVFSTTEQKRAEALAFGASEFYPTRDVGKLEIRTPMDHLLVTANAQPDWSLYLPIMAPEGMVYLITVSFNKIAVPAMDLIMGGLRNQGGMIAPRQIHRELLEFASRHNIVPIVEEFPLTAAGATEAFTKAP</sequence>
<name>A0A2T3ZAN7_TRIA4</name>
<keyword evidence="1" id="KW-0479">Metal-binding</keyword>
<organism evidence="4 5">
    <name type="scientific">Trichoderma asperellum (strain ATCC 204424 / CBS 433.97 / NBRC 101777)</name>
    <dbReference type="NCBI Taxonomy" id="1042311"/>
    <lineage>
        <taxon>Eukaryota</taxon>
        <taxon>Fungi</taxon>
        <taxon>Dikarya</taxon>
        <taxon>Ascomycota</taxon>
        <taxon>Pezizomycotina</taxon>
        <taxon>Sordariomycetes</taxon>
        <taxon>Hypocreomycetidae</taxon>
        <taxon>Hypocreales</taxon>
        <taxon>Hypocreaceae</taxon>
        <taxon>Trichoderma</taxon>
    </lineage>
</organism>
<keyword evidence="2" id="KW-0862">Zinc</keyword>
<dbReference type="InterPro" id="IPR036291">
    <property type="entry name" value="NAD(P)-bd_dom_sf"/>
</dbReference>
<dbReference type="STRING" id="1042311.A0A2T3ZAN7"/>
<dbReference type="InterPro" id="IPR047109">
    <property type="entry name" value="CAD-like"/>
</dbReference>